<name>A0A1W1VQS0_9BACT</name>
<organism evidence="3 4">
    <name type="scientific">Hymenobacter roseosalivarius DSM 11622</name>
    <dbReference type="NCBI Taxonomy" id="645990"/>
    <lineage>
        <taxon>Bacteria</taxon>
        <taxon>Pseudomonadati</taxon>
        <taxon>Bacteroidota</taxon>
        <taxon>Cytophagia</taxon>
        <taxon>Cytophagales</taxon>
        <taxon>Hymenobacteraceae</taxon>
        <taxon>Hymenobacter</taxon>
    </lineage>
</organism>
<evidence type="ECO:0000256" key="2">
    <source>
        <dbReference type="SAM" id="SignalP"/>
    </source>
</evidence>
<evidence type="ECO:0000313" key="3">
    <source>
        <dbReference type="EMBL" id="SMB95699.1"/>
    </source>
</evidence>
<dbReference type="PANTHER" id="PTHR41339:SF1">
    <property type="entry name" value="SECRETED PROTEIN"/>
    <property type="match status" value="1"/>
</dbReference>
<sequence length="511" mass="53581">MRKKKLLRITPLACSAALMLTLAACEKENTTPAPNPPPTGGTTGTTPPVTPPTGQSVDVQGEITTNTTWTAANKYLLKGFVYVRNGATLTIEPGTIIKGDKDTKGALIVEPGAKIEAKGTAAKPIVFTSNQPKGSRNYGDWGGLVIAGNAPVNPTDRPIIEGGPTTRYGGTNAADNSGTLQYVRIEFSGIAFSPNNEVNGLTLAGVGSGTTIDHIQVSYNGDDSFEWFGGTVNAKYLVSHRAFDDDFDTDFGFTGKVQFGVSLRDPLQADQSGSKAFESDNDGNSSNNLPRTAPVFSNITAIGPLLNPTPQANISNQYIAGAHLRRNTSTSILNSVIIGYPTGVLIDNGVTAARIAANELVFKNNIVAGSLINSNSVRGQRDIIYVGPAGGPSNLTPNSVMSADSAAWGSAVGPLTWLKASGNRRYANADNVQLLNPFNLTAPSFLPRTASPIVIVSPATAPAAPANFTDAKVSDPFFTKVNYIGAFSGSGTSADNWMAGWTNFDPQNTDY</sequence>
<dbReference type="RefSeq" id="WP_084445619.1">
    <property type="nucleotide sequence ID" value="NZ_FWWW01000070.1"/>
</dbReference>
<protein>
    <recommendedName>
        <fullName evidence="5">T9SS C-terminal target domain-containing protein</fullName>
    </recommendedName>
</protein>
<dbReference type="PANTHER" id="PTHR41339">
    <property type="entry name" value="LIPL48"/>
    <property type="match status" value="1"/>
</dbReference>
<proteinExistence type="predicted"/>
<dbReference type="AlphaFoldDB" id="A0A1W1VQS0"/>
<dbReference type="STRING" id="645990.SAMN00120144_0449"/>
<gene>
    <name evidence="3" type="ORF">SAMN00120144_0449</name>
</gene>
<keyword evidence="2" id="KW-0732">Signal</keyword>
<keyword evidence="4" id="KW-1185">Reference proteome</keyword>
<feature type="region of interest" description="Disordered" evidence="1">
    <location>
        <begin position="270"/>
        <end position="290"/>
    </location>
</feature>
<evidence type="ECO:0000256" key="1">
    <source>
        <dbReference type="SAM" id="MobiDB-lite"/>
    </source>
</evidence>
<evidence type="ECO:0008006" key="5">
    <source>
        <dbReference type="Google" id="ProtNLM"/>
    </source>
</evidence>
<dbReference type="EMBL" id="FWWW01000070">
    <property type="protein sequence ID" value="SMB95699.1"/>
    <property type="molecule type" value="Genomic_DNA"/>
</dbReference>
<feature type="region of interest" description="Disordered" evidence="1">
    <location>
        <begin position="28"/>
        <end position="59"/>
    </location>
</feature>
<feature type="signal peptide" evidence="2">
    <location>
        <begin position="1"/>
        <end position="23"/>
    </location>
</feature>
<dbReference type="PROSITE" id="PS51257">
    <property type="entry name" value="PROKAR_LIPOPROTEIN"/>
    <property type="match status" value="1"/>
</dbReference>
<evidence type="ECO:0000313" key="4">
    <source>
        <dbReference type="Proteomes" id="UP000192266"/>
    </source>
</evidence>
<feature type="chain" id="PRO_5012370811" description="T9SS C-terminal target domain-containing protein" evidence="2">
    <location>
        <begin position="24"/>
        <end position="511"/>
    </location>
</feature>
<dbReference type="Proteomes" id="UP000192266">
    <property type="component" value="Unassembled WGS sequence"/>
</dbReference>
<accession>A0A1W1VQS0</accession>
<reference evidence="3 4" key="1">
    <citation type="submission" date="2017-04" db="EMBL/GenBank/DDBJ databases">
        <authorList>
            <person name="Afonso C.L."/>
            <person name="Miller P.J."/>
            <person name="Scott M.A."/>
            <person name="Spackman E."/>
            <person name="Goraichik I."/>
            <person name="Dimitrov K.M."/>
            <person name="Suarez D.L."/>
            <person name="Swayne D.E."/>
        </authorList>
    </citation>
    <scope>NUCLEOTIDE SEQUENCE [LARGE SCALE GENOMIC DNA]</scope>
    <source>
        <strain evidence="3 4">DSM 11622</strain>
    </source>
</reference>